<gene>
    <name evidence="10" type="primary">phnT</name>
    <name evidence="10" type="ORF">Csp_B18540</name>
</gene>
<dbReference type="GO" id="GO:0016887">
    <property type="term" value="F:ATP hydrolysis activity"/>
    <property type="evidence" value="ECO:0007669"/>
    <property type="project" value="InterPro"/>
</dbReference>
<sequence>MNGPRMRTKRVLELLNISKQWAPPRGAPKALLRGASVAVAAGETVALLGPSGSGKSTLLRIAAGLEQADAGMVRMDGADISATPPERRGFALMFQDFALFPHLNVQDNVAFGLVEQRIPKAAARDQARAMLARFGLSAYALSKVWQLSGGEQQRVALARALITRPRALLLDEPFSALDADLRLQLRDEFKAHIAEHRMATLWVTHDESEARAVAARGYRLQEGLLVQQW</sequence>
<dbReference type="InterPro" id="IPR015853">
    <property type="entry name" value="ABC_transpr_FbpC"/>
</dbReference>
<dbReference type="CDD" id="cd03259">
    <property type="entry name" value="ABC_Carb_Solutes_like"/>
    <property type="match status" value="1"/>
</dbReference>
<keyword evidence="7" id="KW-0406">Ion transport</keyword>
<dbReference type="Pfam" id="PF00005">
    <property type="entry name" value="ABC_tran"/>
    <property type="match status" value="1"/>
</dbReference>
<dbReference type="InterPro" id="IPR017871">
    <property type="entry name" value="ABC_transporter-like_CS"/>
</dbReference>
<dbReference type="AlphaFoldDB" id="C9YGF4"/>
<dbReference type="SUPFAM" id="SSF52540">
    <property type="entry name" value="P-loop containing nucleoside triphosphate hydrolases"/>
    <property type="match status" value="1"/>
</dbReference>
<reference evidence="10" key="1">
    <citation type="journal article" date="2010" name="Nature">
        <title>The Dynamic genome of Hydra.</title>
        <authorList>
            <person name="Chapman J.A."/>
            <person name="Kirkness E.F."/>
            <person name="Simakov O."/>
            <person name="Hampson S.E."/>
            <person name="Mitros T."/>
            <person name="Weinmaier T."/>
            <person name="Rattei T."/>
            <person name="Balasubramanian P.G."/>
            <person name="Borman J."/>
            <person name="Busam D."/>
            <person name="Disbennett K."/>
            <person name="Pfannkoch C."/>
            <person name="Sumin N."/>
            <person name="Sutton G."/>
            <person name="Viswanathan L."/>
            <person name="Walenz B."/>
            <person name="Goodstein D.M."/>
            <person name="Hellsten U."/>
            <person name="Kawashima T."/>
            <person name="Prochnik S.E."/>
            <person name="Putnam N.H."/>
            <person name="Shu S."/>
            <person name="Blumberg B."/>
            <person name="Dana C.E."/>
            <person name="Gee L."/>
            <person name="Kibler D.F."/>
            <person name="Law L."/>
            <person name="Lindgens D."/>
            <person name="Martinez D.E."/>
            <person name="Peng J."/>
            <person name="Wigge P.A."/>
            <person name="Bertulat B."/>
            <person name="Guder C."/>
            <person name="Nakamura Y."/>
            <person name="Ozbek S."/>
            <person name="Watanabe H."/>
            <person name="Khalturin K."/>
            <person name="Hemmrich G."/>
            <person name="Franke A."/>
            <person name="Augustin R."/>
            <person name="Fraune S."/>
            <person name="Hayakawa E."/>
            <person name="Hayakawa S."/>
            <person name="Hirose M."/>
            <person name="Hwang J."/>
            <person name="Ikeo K."/>
            <person name="Nishimiya-Fujisawa C."/>
            <person name="Ogura A."/>
            <person name="Takahashi T."/>
            <person name="Steinmetz P.R."/>
            <person name="Zhang X."/>
            <person name="Aufschnaiter R."/>
            <person name="Eder M.K."/>
            <person name="Gorny A.K."/>
            <person name="Salvenmoser W."/>
            <person name="Heimberg A.M."/>
            <person name="Wheeler B.M."/>
            <person name="Peterson K.J."/>
            <person name="Boettger A."/>
            <person name="Tischler P."/>
            <person name="Wolf A."/>
            <person name="Gojobori T."/>
            <person name="Remington K.A."/>
            <person name="Strausberg R.L."/>
            <person name="Venter J."/>
            <person name="Technau U."/>
            <person name="Hobmayer B."/>
            <person name="Bosch T.C."/>
            <person name="Holstein T.W."/>
            <person name="Fujisawa T."/>
            <person name="Bode H.R."/>
            <person name="David C.N."/>
            <person name="Rokhsar D.S."/>
            <person name="Steele R.E."/>
        </authorList>
    </citation>
    <scope>NUCLEOTIDE SEQUENCE</scope>
</reference>
<dbReference type="PROSITE" id="PS50893">
    <property type="entry name" value="ABC_TRANSPORTER_2"/>
    <property type="match status" value="1"/>
</dbReference>
<evidence type="ECO:0000256" key="8">
    <source>
        <dbReference type="ARBA" id="ARBA00023136"/>
    </source>
</evidence>
<keyword evidence="2" id="KW-1003">Cell membrane</keyword>
<keyword evidence="3" id="KW-0410">Iron transport</keyword>
<dbReference type="GO" id="GO:0005524">
    <property type="term" value="F:ATP binding"/>
    <property type="evidence" value="ECO:0007669"/>
    <property type="project" value="UniProtKB-KW"/>
</dbReference>
<organism evidence="10">
    <name type="scientific">Curvibacter symbiont subsp. Hydra magnipapillata</name>
    <dbReference type="NCBI Taxonomy" id="667019"/>
    <lineage>
        <taxon>Bacteria</taxon>
        <taxon>Pseudomonadati</taxon>
        <taxon>Pseudomonadota</taxon>
        <taxon>Betaproteobacteria</taxon>
        <taxon>Burkholderiales</taxon>
        <taxon>Comamonadaceae</taxon>
        <taxon>Curvibacter</taxon>
    </lineage>
</organism>
<dbReference type="InterPro" id="IPR027417">
    <property type="entry name" value="P-loop_NTPase"/>
</dbReference>
<keyword evidence="6" id="KW-0408">Iron</keyword>
<keyword evidence="5 10" id="KW-0067">ATP-binding</keyword>
<name>C9YGF4_CURXX</name>
<dbReference type="GO" id="GO:0015408">
    <property type="term" value="F:ABC-type ferric iron transporter activity"/>
    <property type="evidence" value="ECO:0007669"/>
    <property type="project" value="InterPro"/>
</dbReference>
<feature type="domain" description="ABC transporter" evidence="9">
    <location>
        <begin position="12"/>
        <end position="228"/>
    </location>
</feature>
<keyword evidence="4" id="KW-0547">Nucleotide-binding</keyword>
<proteinExistence type="predicted"/>
<evidence type="ECO:0000259" key="9">
    <source>
        <dbReference type="PROSITE" id="PS50893"/>
    </source>
</evidence>
<dbReference type="SMART" id="SM00382">
    <property type="entry name" value="AAA"/>
    <property type="match status" value="1"/>
</dbReference>
<dbReference type="EMBL" id="FN543108">
    <property type="protein sequence ID" value="CBA33336.1"/>
    <property type="molecule type" value="Genomic_DNA"/>
</dbReference>
<accession>C9YGF4</accession>
<dbReference type="PANTHER" id="PTHR42781">
    <property type="entry name" value="SPERMIDINE/PUTRESCINE IMPORT ATP-BINDING PROTEIN POTA"/>
    <property type="match status" value="1"/>
</dbReference>
<dbReference type="InterPro" id="IPR003439">
    <property type="entry name" value="ABC_transporter-like_ATP-bd"/>
</dbReference>
<dbReference type="InterPro" id="IPR003593">
    <property type="entry name" value="AAA+_ATPase"/>
</dbReference>
<evidence type="ECO:0000256" key="4">
    <source>
        <dbReference type="ARBA" id="ARBA00022741"/>
    </source>
</evidence>
<keyword evidence="1" id="KW-0813">Transport</keyword>
<dbReference type="PROSITE" id="PS00211">
    <property type="entry name" value="ABC_TRANSPORTER_1"/>
    <property type="match status" value="1"/>
</dbReference>
<evidence type="ECO:0000256" key="2">
    <source>
        <dbReference type="ARBA" id="ARBA00022475"/>
    </source>
</evidence>
<keyword evidence="8" id="KW-0472">Membrane</keyword>
<evidence type="ECO:0000256" key="6">
    <source>
        <dbReference type="ARBA" id="ARBA00023004"/>
    </source>
</evidence>
<evidence type="ECO:0000256" key="7">
    <source>
        <dbReference type="ARBA" id="ARBA00023065"/>
    </source>
</evidence>
<dbReference type="GO" id="GO:0016020">
    <property type="term" value="C:membrane"/>
    <property type="evidence" value="ECO:0007669"/>
    <property type="project" value="InterPro"/>
</dbReference>
<dbReference type="Gene3D" id="3.40.50.300">
    <property type="entry name" value="P-loop containing nucleotide triphosphate hydrolases"/>
    <property type="match status" value="1"/>
</dbReference>
<dbReference type="PANTHER" id="PTHR42781:SF4">
    <property type="entry name" value="SPERMIDINE_PUTRESCINE IMPORT ATP-BINDING PROTEIN POTA"/>
    <property type="match status" value="1"/>
</dbReference>
<evidence type="ECO:0000256" key="1">
    <source>
        <dbReference type="ARBA" id="ARBA00022448"/>
    </source>
</evidence>
<evidence type="ECO:0000313" key="10">
    <source>
        <dbReference type="EMBL" id="CBA33336.1"/>
    </source>
</evidence>
<dbReference type="InterPro" id="IPR050093">
    <property type="entry name" value="ABC_SmlMolc_Importer"/>
</dbReference>
<evidence type="ECO:0000256" key="5">
    <source>
        <dbReference type="ARBA" id="ARBA00022840"/>
    </source>
</evidence>
<protein>
    <submittedName>
        <fullName evidence="10">Putative 2-aminoethylphosphonate import ATP-binding protein phnT</fullName>
    </submittedName>
</protein>
<evidence type="ECO:0000256" key="3">
    <source>
        <dbReference type="ARBA" id="ARBA00022496"/>
    </source>
</evidence>